<dbReference type="RefSeq" id="WP_134339909.1">
    <property type="nucleotide sequence ID" value="NZ_SOPW01000007.1"/>
</dbReference>
<reference evidence="2 3" key="1">
    <citation type="submission" date="2019-03" db="EMBL/GenBank/DDBJ databases">
        <authorList>
            <person name="He R.-H."/>
        </authorList>
    </citation>
    <scope>NUCLEOTIDE SEQUENCE [LARGE SCALE GENOMIC DNA]</scope>
    <source>
        <strain evidence="3">SH 714</strain>
    </source>
</reference>
<dbReference type="PANTHER" id="PTHR30336">
    <property type="entry name" value="INNER MEMBRANE PROTEIN, PROBABLE PERMEASE"/>
    <property type="match status" value="1"/>
</dbReference>
<protein>
    <submittedName>
        <fullName evidence="2">YdcF family protein</fullName>
    </submittedName>
</protein>
<dbReference type="Pfam" id="PF02698">
    <property type="entry name" value="DUF218"/>
    <property type="match status" value="1"/>
</dbReference>
<proteinExistence type="predicted"/>
<evidence type="ECO:0000259" key="1">
    <source>
        <dbReference type="Pfam" id="PF02698"/>
    </source>
</evidence>
<dbReference type="PANTHER" id="PTHR30336:SF20">
    <property type="entry name" value="DUF218 DOMAIN-CONTAINING PROTEIN"/>
    <property type="match status" value="1"/>
</dbReference>
<dbReference type="OrthoDB" id="9782395at2"/>
<feature type="domain" description="DUF218" evidence="1">
    <location>
        <begin position="36"/>
        <end position="165"/>
    </location>
</feature>
<name>A0A4Y8IKU8_9BACI</name>
<dbReference type="InterPro" id="IPR014729">
    <property type="entry name" value="Rossmann-like_a/b/a_fold"/>
</dbReference>
<organism evidence="2 3">
    <name type="scientific">Filobacillus milosensis</name>
    <dbReference type="NCBI Taxonomy" id="94137"/>
    <lineage>
        <taxon>Bacteria</taxon>
        <taxon>Bacillati</taxon>
        <taxon>Bacillota</taxon>
        <taxon>Bacilli</taxon>
        <taxon>Bacillales</taxon>
        <taxon>Bacillaceae</taxon>
        <taxon>Filobacillus</taxon>
    </lineage>
</organism>
<gene>
    <name evidence="2" type="ORF">E3U55_08015</name>
</gene>
<dbReference type="InterPro" id="IPR051599">
    <property type="entry name" value="Cell_Envelope_Assoc"/>
</dbReference>
<dbReference type="CDD" id="cd06259">
    <property type="entry name" value="YdcF-like"/>
    <property type="match status" value="1"/>
</dbReference>
<dbReference type="Gene3D" id="3.40.50.620">
    <property type="entry name" value="HUPs"/>
    <property type="match status" value="1"/>
</dbReference>
<dbReference type="AlphaFoldDB" id="A0A4Y8IKU8"/>
<comment type="caution">
    <text evidence="2">The sequence shown here is derived from an EMBL/GenBank/DDBJ whole genome shotgun (WGS) entry which is preliminary data.</text>
</comment>
<sequence length="186" mass="21364">MKKYFLMIIALLMLFFITHTTIIVIDGLNDEVENVDVAVVLGNRVNLNGEPSDRLAARLDKAISLYNEDYFDQIIVSGGIGKEGFDEAKVMKDYLVEHNVKKKHVIVDSDGYNTQMTAENTKAIMEEESYGSVMVITQFYHISRTKLAFSKVGIERVYGAHADFFELRDFYSTIREFPAYYKYLIQ</sequence>
<dbReference type="EMBL" id="SOPW01000007">
    <property type="protein sequence ID" value="TFB21766.1"/>
    <property type="molecule type" value="Genomic_DNA"/>
</dbReference>
<dbReference type="InterPro" id="IPR003848">
    <property type="entry name" value="DUF218"/>
</dbReference>
<evidence type="ECO:0000313" key="3">
    <source>
        <dbReference type="Proteomes" id="UP000297975"/>
    </source>
</evidence>
<dbReference type="GO" id="GO:0005886">
    <property type="term" value="C:plasma membrane"/>
    <property type="evidence" value="ECO:0007669"/>
    <property type="project" value="TreeGrafter"/>
</dbReference>
<keyword evidence="3" id="KW-1185">Reference proteome</keyword>
<evidence type="ECO:0000313" key="2">
    <source>
        <dbReference type="EMBL" id="TFB21766.1"/>
    </source>
</evidence>
<accession>A0A4Y8IKU8</accession>
<dbReference type="Proteomes" id="UP000297975">
    <property type="component" value="Unassembled WGS sequence"/>
</dbReference>